<dbReference type="AlphaFoldDB" id="A0A840ESB9"/>
<proteinExistence type="predicted"/>
<evidence type="ECO:0000313" key="3">
    <source>
        <dbReference type="Proteomes" id="UP000553034"/>
    </source>
</evidence>
<dbReference type="Proteomes" id="UP000553034">
    <property type="component" value="Unassembled WGS sequence"/>
</dbReference>
<dbReference type="Gene3D" id="1.10.260.40">
    <property type="entry name" value="lambda repressor-like DNA-binding domains"/>
    <property type="match status" value="1"/>
</dbReference>
<dbReference type="GO" id="GO:0003677">
    <property type="term" value="F:DNA binding"/>
    <property type="evidence" value="ECO:0007669"/>
    <property type="project" value="InterPro"/>
</dbReference>
<dbReference type="GO" id="GO:0045892">
    <property type="term" value="P:negative regulation of DNA-templated transcription"/>
    <property type="evidence" value="ECO:0007669"/>
    <property type="project" value="InterPro"/>
</dbReference>
<accession>A0A840ESB9</accession>
<dbReference type="InterPro" id="IPR010744">
    <property type="entry name" value="Phage_CI_N"/>
</dbReference>
<comment type="caution">
    <text evidence="2">The sequence shown here is derived from an EMBL/GenBank/DDBJ whole genome shotgun (WGS) entry which is preliminary data.</text>
</comment>
<dbReference type="InterPro" id="IPR010982">
    <property type="entry name" value="Lambda_DNA-bd_dom_sf"/>
</dbReference>
<protein>
    <recommendedName>
        <fullName evidence="1">Bacteriophage CI repressor N-terminal domain-containing protein</fullName>
    </recommendedName>
</protein>
<sequence length="216" mass="25147">MQIKNSHNANKIINNLKERLGLQTDKELALLLNVKPNTLSTWRKRESISYEHVLNLCKKQELDLNDIFDNINIKPYINTPYSIPLISRENLFEYIMGKFSNSIEKLPHYCLPHLNPNNNYAIIQAPDNNMAPIVKQGDYMLSKSICPSTIKPNDVIMFLSKVKGFYLNRVRKINEETIVIQNENPIMGKNIQQINIRDIDEVWLVKAVLSYNYDKK</sequence>
<dbReference type="Pfam" id="PF07022">
    <property type="entry name" value="Phage_CI_repr"/>
    <property type="match status" value="1"/>
</dbReference>
<keyword evidence="3" id="KW-1185">Reference proteome</keyword>
<organism evidence="2 3">
    <name type="scientific">Mesonia hippocampi</name>
    <dbReference type="NCBI Taxonomy" id="1628250"/>
    <lineage>
        <taxon>Bacteria</taxon>
        <taxon>Pseudomonadati</taxon>
        <taxon>Bacteroidota</taxon>
        <taxon>Flavobacteriia</taxon>
        <taxon>Flavobacteriales</taxon>
        <taxon>Flavobacteriaceae</taxon>
        <taxon>Mesonia</taxon>
    </lineage>
</organism>
<dbReference type="EMBL" id="JACIFO010000012">
    <property type="protein sequence ID" value="MBB4119945.1"/>
    <property type="molecule type" value="Genomic_DNA"/>
</dbReference>
<dbReference type="RefSeq" id="WP_183478279.1">
    <property type="nucleotide sequence ID" value="NZ_JACIFO010000012.1"/>
</dbReference>
<gene>
    <name evidence="2" type="ORF">GGR32_002257</name>
</gene>
<evidence type="ECO:0000313" key="2">
    <source>
        <dbReference type="EMBL" id="MBB4119945.1"/>
    </source>
</evidence>
<reference evidence="2 3" key="1">
    <citation type="submission" date="2020-08" db="EMBL/GenBank/DDBJ databases">
        <title>Genomic Encyclopedia of Type Strains, Phase IV (KMG-IV): sequencing the most valuable type-strain genomes for metagenomic binning, comparative biology and taxonomic classification.</title>
        <authorList>
            <person name="Goeker M."/>
        </authorList>
    </citation>
    <scope>NUCLEOTIDE SEQUENCE [LARGE SCALE GENOMIC DNA]</scope>
    <source>
        <strain evidence="2 3">DSM 29568</strain>
    </source>
</reference>
<feature type="domain" description="Bacteriophage CI repressor N-terminal" evidence="1">
    <location>
        <begin position="12"/>
        <end position="67"/>
    </location>
</feature>
<evidence type="ECO:0000259" key="1">
    <source>
        <dbReference type="Pfam" id="PF07022"/>
    </source>
</evidence>
<name>A0A840ESB9_9FLAO</name>